<organism evidence="1 2">
    <name type="scientific">Actinoplanes couchii</name>
    <dbReference type="NCBI Taxonomy" id="403638"/>
    <lineage>
        <taxon>Bacteria</taxon>
        <taxon>Bacillati</taxon>
        <taxon>Actinomycetota</taxon>
        <taxon>Actinomycetes</taxon>
        <taxon>Micromonosporales</taxon>
        <taxon>Micromonosporaceae</taxon>
        <taxon>Actinoplanes</taxon>
    </lineage>
</organism>
<name>A0ABQ3XIZ7_9ACTN</name>
<evidence type="ECO:0000313" key="1">
    <source>
        <dbReference type="EMBL" id="GID58469.1"/>
    </source>
</evidence>
<sequence length="234" mass="26186">MLSFNTRNRQALVDLVRLDITDHLSATGPETPLTDQQVHLVDLADPRFTSSDLGRLSALGNTLMAETWEEISTDIDNHVKSRQTARDVKKHLADHTWCGLLVGLIRWIEQIDAAVQLLSTRAKQFVKGLLIENLAGLPGKLAGAVVDIVIDRVWSALARLLEAHFPLFGEDTLRVLRMLALFACPSLEQHPEVYRYTARPLMGDALGVVSDEIKNQFSTLFTAWWRRRGPEALA</sequence>
<dbReference type="EMBL" id="BOMG01000085">
    <property type="protein sequence ID" value="GID58469.1"/>
    <property type="molecule type" value="Genomic_DNA"/>
</dbReference>
<evidence type="ECO:0000313" key="2">
    <source>
        <dbReference type="Proteomes" id="UP000612282"/>
    </source>
</evidence>
<proteinExistence type="predicted"/>
<protein>
    <submittedName>
        <fullName evidence="1">Uncharacterized protein</fullName>
    </submittedName>
</protein>
<dbReference type="Proteomes" id="UP000612282">
    <property type="component" value="Unassembled WGS sequence"/>
</dbReference>
<gene>
    <name evidence="1" type="ORF">Aco03nite_068730</name>
</gene>
<comment type="caution">
    <text evidence="1">The sequence shown here is derived from an EMBL/GenBank/DDBJ whole genome shotgun (WGS) entry which is preliminary data.</text>
</comment>
<accession>A0ABQ3XIZ7</accession>
<reference evidence="1 2" key="1">
    <citation type="submission" date="2021-01" db="EMBL/GenBank/DDBJ databases">
        <title>Whole genome shotgun sequence of Actinoplanes couchii NBRC 106145.</title>
        <authorList>
            <person name="Komaki H."/>
            <person name="Tamura T."/>
        </authorList>
    </citation>
    <scope>NUCLEOTIDE SEQUENCE [LARGE SCALE GENOMIC DNA]</scope>
    <source>
        <strain evidence="1 2">NBRC 106145</strain>
    </source>
</reference>
<keyword evidence="2" id="KW-1185">Reference proteome</keyword>